<evidence type="ECO:0000313" key="2">
    <source>
        <dbReference type="Proteomes" id="UP000199286"/>
    </source>
</evidence>
<evidence type="ECO:0000313" key="1">
    <source>
        <dbReference type="EMBL" id="SDY85549.1"/>
    </source>
</evidence>
<dbReference type="OrthoDB" id="7872010at2"/>
<organism evidence="1 2">
    <name type="scientific">Citreimonas salinaria</name>
    <dbReference type="NCBI Taxonomy" id="321339"/>
    <lineage>
        <taxon>Bacteria</taxon>
        <taxon>Pseudomonadati</taxon>
        <taxon>Pseudomonadota</taxon>
        <taxon>Alphaproteobacteria</taxon>
        <taxon>Rhodobacterales</taxon>
        <taxon>Roseobacteraceae</taxon>
        <taxon>Citreimonas</taxon>
    </lineage>
</organism>
<reference evidence="1 2" key="1">
    <citation type="submission" date="2016-10" db="EMBL/GenBank/DDBJ databases">
        <authorList>
            <person name="de Groot N.N."/>
        </authorList>
    </citation>
    <scope>NUCLEOTIDE SEQUENCE [LARGE SCALE GENOMIC DNA]</scope>
    <source>
        <strain evidence="1 2">DSM 26880</strain>
    </source>
</reference>
<keyword evidence="2" id="KW-1185">Reference proteome</keyword>
<protein>
    <submittedName>
        <fullName evidence="1">Uncharacterized protein</fullName>
    </submittedName>
</protein>
<dbReference type="Proteomes" id="UP000199286">
    <property type="component" value="Unassembled WGS sequence"/>
</dbReference>
<dbReference type="RefSeq" id="WP_089885783.1">
    <property type="nucleotide sequence ID" value="NZ_FNPF01000022.1"/>
</dbReference>
<name>A0A1H3NBF8_9RHOB</name>
<gene>
    <name evidence="1" type="ORF">SAMN05444340_1223</name>
</gene>
<accession>A0A1H3NBF8</accession>
<dbReference type="EMBL" id="FNPF01000022">
    <property type="protein sequence ID" value="SDY85549.1"/>
    <property type="molecule type" value="Genomic_DNA"/>
</dbReference>
<dbReference type="AlphaFoldDB" id="A0A1H3NBF8"/>
<proteinExistence type="predicted"/>
<sequence length="144" mass="16219">MSPTSNPAFTPERHAFRKLDLDGPGGMQWFELHHPDFVMEGRDPLRLNVYLTRDGDFTTIWYGLIDPLIAEAKLGMDDDRGMELAQLYETILFRGDIGDDAFGASVLKATRVTRMAPAILRMSDEHGLECLPLDAARDKQERPA</sequence>